<feature type="compositionally biased region" description="Basic and acidic residues" evidence="2">
    <location>
        <begin position="543"/>
        <end position="573"/>
    </location>
</feature>
<dbReference type="InterPro" id="IPR011989">
    <property type="entry name" value="ARM-like"/>
</dbReference>
<feature type="region of interest" description="Disordered" evidence="2">
    <location>
        <begin position="904"/>
        <end position="1021"/>
    </location>
</feature>
<dbReference type="InterPro" id="IPR014768">
    <property type="entry name" value="GBD/FH3_dom"/>
</dbReference>
<dbReference type="PROSITE" id="PS51232">
    <property type="entry name" value="GBD_FH3"/>
    <property type="match status" value="1"/>
</dbReference>
<feature type="compositionally biased region" description="Basic and acidic residues" evidence="2">
    <location>
        <begin position="919"/>
        <end position="934"/>
    </location>
</feature>
<dbReference type="GeneID" id="109473773"/>
<dbReference type="PANTHER" id="PTHR45920:SF4">
    <property type="entry name" value="FORMIN HOMOLOGY 2 DOMAIN CONTAINING, ISOFORM I"/>
    <property type="match status" value="1"/>
</dbReference>
<dbReference type="FunFam" id="1.25.10.10:FF:000056">
    <property type="entry name" value="FH1/FH2 domain-containing protein 3 isoform X1"/>
    <property type="match status" value="1"/>
</dbReference>
<evidence type="ECO:0000313" key="4">
    <source>
        <dbReference type="Proteomes" id="UP000515135"/>
    </source>
</evidence>
<keyword evidence="1" id="KW-0009">Actin-binding</keyword>
<dbReference type="InterPro" id="IPR041387">
    <property type="entry name" value="FHOD1_GBD_N"/>
</dbReference>
<dbReference type="Gene3D" id="1.25.10.10">
    <property type="entry name" value="Leucine-rich Repeat Variant"/>
    <property type="match status" value="1"/>
</dbReference>
<dbReference type="Pfam" id="PF24959">
    <property type="entry name" value="FH3_FHOD1-3"/>
    <property type="match status" value="1"/>
</dbReference>
<dbReference type="Proteomes" id="UP000515135">
    <property type="component" value="Unplaced"/>
</dbReference>
<feature type="compositionally biased region" description="Basic and acidic residues" evidence="2">
    <location>
        <begin position="375"/>
        <end position="396"/>
    </location>
</feature>
<dbReference type="PANTHER" id="PTHR45920">
    <property type="entry name" value="FORMIN HOMOLOGY 2 DOMAIN CONTAINING, ISOFORM I"/>
    <property type="match status" value="1"/>
</dbReference>
<feature type="compositionally biased region" description="Polar residues" evidence="2">
    <location>
        <begin position="772"/>
        <end position="782"/>
    </location>
</feature>
<protein>
    <submittedName>
        <fullName evidence="5">FH1/FH2 domain-containing protein 3-like isoform X16</fullName>
    </submittedName>
</protein>
<feature type="compositionally biased region" description="Low complexity" evidence="2">
    <location>
        <begin position="1095"/>
        <end position="1124"/>
    </location>
</feature>
<dbReference type="GO" id="GO:0005856">
    <property type="term" value="C:cytoskeleton"/>
    <property type="evidence" value="ECO:0007669"/>
    <property type="project" value="TreeGrafter"/>
</dbReference>
<dbReference type="GO" id="GO:0005737">
    <property type="term" value="C:cytoplasm"/>
    <property type="evidence" value="ECO:0007669"/>
    <property type="project" value="TreeGrafter"/>
</dbReference>
<feature type="compositionally biased region" description="Basic and acidic residues" evidence="2">
    <location>
        <begin position="501"/>
        <end position="533"/>
    </location>
</feature>
<evidence type="ECO:0000313" key="5">
    <source>
        <dbReference type="RefSeq" id="XP_019629386.1"/>
    </source>
</evidence>
<proteinExistence type="predicted"/>
<evidence type="ECO:0000256" key="2">
    <source>
        <dbReference type="SAM" id="MobiDB-lite"/>
    </source>
</evidence>
<dbReference type="AlphaFoldDB" id="A0A6P4ZIF9"/>
<feature type="compositionally biased region" description="Low complexity" evidence="2">
    <location>
        <begin position="814"/>
        <end position="827"/>
    </location>
</feature>
<feature type="region of interest" description="Disordered" evidence="2">
    <location>
        <begin position="324"/>
        <end position="472"/>
    </location>
</feature>
<dbReference type="GO" id="GO:0030866">
    <property type="term" value="P:cortical actin cytoskeleton organization"/>
    <property type="evidence" value="ECO:0007669"/>
    <property type="project" value="TreeGrafter"/>
</dbReference>
<feature type="domain" description="GBD/FH3" evidence="3">
    <location>
        <begin position="41"/>
        <end position="412"/>
    </location>
</feature>
<evidence type="ECO:0000259" key="3">
    <source>
        <dbReference type="PROSITE" id="PS51232"/>
    </source>
</evidence>
<feature type="compositionally biased region" description="Polar residues" evidence="2">
    <location>
        <begin position="328"/>
        <end position="347"/>
    </location>
</feature>
<accession>A0A6P4ZIF9</accession>
<dbReference type="InterPro" id="IPR056771">
    <property type="entry name" value="FH3_FHOD1-3-like"/>
</dbReference>
<dbReference type="RefSeq" id="XP_019629386.1">
    <property type="nucleotide sequence ID" value="XM_019773827.1"/>
</dbReference>
<keyword evidence="4" id="KW-1185">Reference proteome</keyword>
<sequence length="1140" mass="129762">MATFTCRVQFLDDTDPFSSTNFPEPTRPPTYTFNMYIPLIEQIGTVHTLLRAPHKIEDCALQISHNGTYLDLDSTLDEQREYLEGFEDSRKNSMILRTQLSVRVHACIEKLLNSSGRELRRALFSLKQIFQDDKDLVHEFVNSEGLTCLIKVGVEADQNYQNYILRALGQVMLYVDGMNGVINHNETIQWLYSLISSKFRLVVKTTLKLLLVFVEYTENNALLLVQAVDAVDNSRGHKPWSNIMDVLNERDAVDTELLVYAMTLVNKTLNAVPDQDTFYDVTDSLEEQGLEKIIQRHLTKKGSDLDLVEQMKIYETALKFEDGEENIPESSQNTLRKTRRTISQTISDEARQSLRKSRRHSLNAGDSSPSPGGKGRTETRGRTETDGETRRSRYSTESETSDDSGDRKSRYSSGVTRQPRESTIAEAPKQNGLSGSTESGKRRSWRDRVYGGQEETSSNSVSGDGYNRGGRRSWREELSKFDHILGTTYGISANRHSRYKTRTDSDTDNKDKDRNEEKSSKNEEKKTEPEPKTKRGTLYEILKSMEDKKKQEMEPKKTPEELEEERKLAEEQRLKEVYAEEARKRWKERYLEETELVRSDPDFWRKAEEIQQKRKEEAAKASYQRQSHSWRDDVAKQLEYAKKLEEEERKVLELERQKREEERRELFPPPSTEANDIPLPDAALTETNDKPDTLANMPKSEEDTELETEQEAEYDEDELVNGDEEEEDEEDEEEDVEEGQECDEDMSVENEDQESSAAQDKLRTLHIDESDLQPSEPSSPQDTNDELVFPSPDNHDTQFSPPPGLYRVERTTERLSSSEQTESTSLTNGQGSTPRQSRRERMAALQKEQMAMEKDKDEDERTESVSDEPVTPTSPDMGPVSPTGQSGGLTSNKRWMLAMFYAQNREGKMGDEDEDSDESKDSESKEGKEKRRLSIETSETISSRMEKVQQKQKEDVSSPTEKKQPEITSKGKVAAVAEKLKSGAILDEEKMVNGLQAMRAEEKKEEKKPPPPPPKSEQDQLWENLMNTDRQLIIKDMDFTDLIGDDDMDVLSPFHGMASSTDAPPRPPPNLFGGPPPPPCVFPGGIPPPPPPSLAIPGGPHHPLLPHSAGPLHPLEHPLPLLKPRGPATWGLRPRTVPFQ</sequence>
<feature type="region of interest" description="Disordered" evidence="2">
    <location>
        <begin position="485"/>
        <end position="573"/>
    </location>
</feature>
<organism evidence="4 5">
    <name type="scientific">Branchiostoma belcheri</name>
    <name type="common">Amphioxus</name>
    <dbReference type="NCBI Taxonomy" id="7741"/>
    <lineage>
        <taxon>Eukaryota</taxon>
        <taxon>Metazoa</taxon>
        <taxon>Chordata</taxon>
        <taxon>Cephalochordata</taxon>
        <taxon>Leptocardii</taxon>
        <taxon>Amphioxiformes</taxon>
        <taxon>Branchiostomatidae</taxon>
        <taxon>Branchiostoma</taxon>
    </lineage>
</organism>
<feature type="compositionally biased region" description="Basic and acidic residues" evidence="2">
    <location>
        <begin position="760"/>
        <end position="769"/>
    </location>
</feature>
<reference evidence="5" key="1">
    <citation type="submission" date="2025-08" db="UniProtKB">
        <authorList>
            <consortium name="RefSeq"/>
        </authorList>
    </citation>
    <scope>IDENTIFICATION</scope>
    <source>
        <tissue evidence="5">Gonad</tissue>
    </source>
</reference>
<feature type="region of interest" description="Disordered" evidence="2">
    <location>
        <begin position="611"/>
        <end position="892"/>
    </location>
</feature>
<feature type="compositionally biased region" description="Acidic residues" evidence="2">
    <location>
        <begin position="702"/>
        <end position="754"/>
    </location>
</feature>
<dbReference type="GO" id="GO:0051015">
    <property type="term" value="F:actin filament binding"/>
    <property type="evidence" value="ECO:0007669"/>
    <property type="project" value="TreeGrafter"/>
</dbReference>
<feature type="compositionally biased region" description="Basic and acidic residues" evidence="2">
    <location>
        <begin position="999"/>
        <end position="1009"/>
    </location>
</feature>
<dbReference type="InterPro" id="IPR016024">
    <property type="entry name" value="ARM-type_fold"/>
</dbReference>
<feature type="compositionally biased region" description="Pro residues" evidence="2">
    <location>
        <begin position="1064"/>
        <end position="1094"/>
    </location>
</feature>
<gene>
    <name evidence="5" type="primary">LOC109473773</name>
</gene>
<feature type="compositionally biased region" description="Polar residues" evidence="2">
    <location>
        <begin position="882"/>
        <end position="892"/>
    </location>
</feature>
<feature type="region of interest" description="Disordered" evidence="2">
    <location>
        <begin position="1058"/>
        <end position="1140"/>
    </location>
</feature>
<feature type="compositionally biased region" description="Basic and acidic residues" evidence="2">
    <location>
        <begin position="629"/>
        <end position="666"/>
    </location>
</feature>
<feature type="compositionally biased region" description="Basic and acidic residues" evidence="2">
    <location>
        <begin position="944"/>
        <end position="965"/>
    </location>
</feature>
<dbReference type="Pfam" id="PF18382">
    <property type="entry name" value="Formin_GBD_N"/>
    <property type="match status" value="1"/>
</dbReference>
<dbReference type="SUPFAM" id="SSF48371">
    <property type="entry name" value="ARM repeat"/>
    <property type="match status" value="1"/>
</dbReference>
<name>A0A6P4ZIF9_BRABE</name>
<evidence type="ECO:0000256" key="1">
    <source>
        <dbReference type="ARBA" id="ARBA00023203"/>
    </source>
</evidence>
<dbReference type="OrthoDB" id="9806920at2759"/>